<sequence>MNIDDYETYQAGDDTFYVTRFNYDGIEWQGYDQLVIGDFLQDIWKNTFKIYINRTMYKVRHKRVQTDPNLVERLLLALFHNNGTCMYDGIVFSLMLMLPARTIPSYAINDKRAKHFCSWVGHIGQYTKDDVFYTMFNALVYDKYQLTTPVEYSVTHELDKYKKAVLVHDDVRYTMALKLIADRIKTRRRSHVKMTGN</sequence>
<dbReference type="AlphaFoldDB" id="A0A6L2K6L0"/>
<comment type="caution">
    <text evidence="1">The sequence shown here is derived from an EMBL/GenBank/DDBJ whole genome shotgun (WGS) entry which is preliminary data.</text>
</comment>
<name>A0A6L2K6L0_TANCI</name>
<protein>
    <submittedName>
        <fullName evidence="1">DNA-binding pseudobarrel domain-containing protein</fullName>
    </submittedName>
</protein>
<reference evidence="1" key="1">
    <citation type="journal article" date="2019" name="Sci. Rep.">
        <title>Draft genome of Tanacetum cinerariifolium, the natural source of mosquito coil.</title>
        <authorList>
            <person name="Yamashiro T."/>
            <person name="Shiraishi A."/>
            <person name="Satake H."/>
            <person name="Nakayama K."/>
        </authorList>
    </citation>
    <scope>NUCLEOTIDE SEQUENCE</scope>
</reference>
<proteinExistence type="predicted"/>
<dbReference type="EMBL" id="BKCJ010001874">
    <property type="protein sequence ID" value="GEU44649.1"/>
    <property type="molecule type" value="Genomic_DNA"/>
</dbReference>
<accession>A0A6L2K6L0</accession>
<keyword evidence="1" id="KW-0238">DNA-binding</keyword>
<gene>
    <name evidence="1" type="ORF">Tci_016627</name>
</gene>
<organism evidence="1">
    <name type="scientific">Tanacetum cinerariifolium</name>
    <name type="common">Dalmatian daisy</name>
    <name type="synonym">Chrysanthemum cinerariifolium</name>
    <dbReference type="NCBI Taxonomy" id="118510"/>
    <lineage>
        <taxon>Eukaryota</taxon>
        <taxon>Viridiplantae</taxon>
        <taxon>Streptophyta</taxon>
        <taxon>Embryophyta</taxon>
        <taxon>Tracheophyta</taxon>
        <taxon>Spermatophyta</taxon>
        <taxon>Magnoliopsida</taxon>
        <taxon>eudicotyledons</taxon>
        <taxon>Gunneridae</taxon>
        <taxon>Pentapetalae</taxon>
        <taxon>asterids</taxon>
        <taxon>campanulids</taxon>
        <taxon>Asterales</taxon>
        <taxon>Asteraceae</taxon>
        <taxon>Asteroideae</taxon>
        <taxon>Anthemideae</taxon>
        <taxon>Anthemidinae</taxon>
        <taxon>Tanacetum</taxon>
    </lineage>
</organism>
<dbReference type="GO" id="GO:0003677">
    <property type="term" value="F:DNA binding"/>
    <property type="evidence" value="ECO:0007669"/>
    <property type="project" value="UniProtKB-KW"/>
</dbReference>
<evidence type="ECO:0000313" key="1">
    <source>
        <dbReference type="EMBL" id="GEU44649.1"/>
    </source>
</evidence>